<dbReference type="AlphaFoldDB" id="A0A2W5US13"/>
<name>A0A2W5US13_9BACT</name>
<proteinExistence type="predicted"/>
<organism evidence="1 2">
    <name type="scientific">Archangium gephyra</name>
    <dbReference type="NCBI Taxonomy" id="48"/>
    <lineage>
        <taxon>Bacteria</taxon>
        <taxon>Pseudomonadati</taxon>
        <taxon>Myxococcota</taxon>
        <taxon>Myxococcia</taxon>
        <taxon>Myxococcales</taxon>
        <taxon>Cystobacterineae</taxon>
        <taxon>Archangiaceae</taxon>
        <taxon>Archangium</taxon>
    </lineage>
</organism>
<dbReference type="InterPro" id="IPR025921">
    <property type="entry name" value="HmuY"/>
</dbReference>
<dbReference type="PROSITE" id="PS51257">
    <property type="entry name" value="PROKAR_LIPOPROTEIN"/>
    <property type="match status" value="1"/>
</dbReference>
<dbReference type="CDD" id="cd12105">
    <property type="entry name" value="HmuY"/>
    <property type="match status" value="1"/>
</dbReference>
<sequence length="269" mass="27842">MNTRHLILAAFVALSACGQMPPKPDAGVTGGGTGGGGTGGGSGMDAGPEVCAATPVSCSDEAAAALSYKSNLATGAITEEGTTAGEFTTYIDATGGSTGLSAPVTSYTYVKFTPTGLARVDLSDEQAELDTTWDIALRRYHVRLNSGVSGPSCVQGARTPDGTTFEAVTTVDTNLVFSSERYFTESCSVIDDGSGIGAPAYVLSSFWSYGSCVKMSGNVFVLKLADGRHVKLEVKSYYPPENQALCQTENRINSPSGAGAVRVRWAFLP</sequence>
<dbReference type="Pfam" id="PF14064">
    <property type="entry name" value="HmuY"/>
    <property type="match status" value="1"/>
</dbReference>
<accession>A0A2W5US13</accession>
<evidence type="ECO:0008006" key="3">
    <source>
        <dbReference type="Google" id="ProtNLM"/>
    </source>
</evidence>
<protein>
    <recommendedName>
        <fullName evidence="3">Lipoprotein</fullName>
    </recommendedName>
</protein>
<evidence type="ECO:0000313" key="2">
    <source>
        <dbReference type="Proteomes" id="UP000249061"/>
    </source>
</evidence>
<dbReference type="EMBL" id="QFQP01000013">
    <property type="protein sequence ID" value="PZR11928.1"/>
    <property type="molecule type" value="Genomic_DNA"/>
</dbReference>
<gene>
    <name evidence="1" type="ORF">DI536_16495</name>
</gene>
<evidence type="ECO:0000313" key="1">
    <source>
        <dbReference type="EMBL" id="PZR11928.1"/>
    </source>
</evidence>
<comment type="caution">
    <text evidence="1">The sequence shown here is derived from an EMBL/GenBank/DDBJ whole genome shotgun (WGS) entry which is preliminary data.</text>
</comment>
<reference evidence="1 2" key="1">
    <citation type="submission" date="2017-08" db="EMBL/GenBank/DDBJ databases">
        <title>Infants hospitalized years apart are colonized by the same room-sourced microbial strains.</title>
        <authorList>
            <person name="Brooks B."/>
            <person name="Olm M.R."/>
            <person name="Firek B.A."/>
            <person name="Baker R."/>
            <person name="Thomas B.C."/>
            <person name="Morowitz M.J."/>
            <person name="Banfield J.F."/>
        </authorList>
    </citation>
    <scope>NUCLEOTIDE SEQUENCE [LARGE SCALE GENOMIC DNA]</scope>
    <source>
        <strain evidence="1">S2_003_000_R2_14</strain>
    </source>
</reference>
<dbReference type="Proteomes" id="UP000249061">
    <property type="component" value="Unassembled WGS sequence"/>
</dbReference>